<dbReference type="InterPro" id="IPR027624">
    <property type="entry name" value="TOMM_cyclo_SagD"/>
</dbReference>
<dbReference type="InterPro" id="IPR049274">
    <property type="entry name" value="LynD/TruD_wHTH-like"/>
</dbReference>
<dbReference type="NCBIfam" id="TIGR03604">
    <property type="entry name" value="TOMM_cyclo_SagD"/>
    <property type="match status" value="1"/>
</dbReference>
<dbReference type="PANTHER" id="PTHR37809:SF1">
    <property type="entry name" value="RIBOSOMAL PROTEIN S12 METHYLTHIOTRANSFERASE ACCESSORY FACTOR YCAO"/>
    <property type="match status" value="1"/>
</dbReference>
<dbReference type="Gene3D" id="3.90.930.60">
    <property type="match status" value="1"/>
</dbReference>
<evidence type="ECO:0000259" key="1">
    <source>
        <dbReference type="PROSITE" id="PS51664"/>
    </source>
</evidence>
<dbReference type="GO" id="GO:0008641">
    <property type="term" value="F:ubiquitin-like modifier activating enzyme activity"/>
    <property type="evidence" value="ECO:0007669"/>
    <property type="project" value="InterPro"/>
</dbReference>
<dbReference type="Gene3D" id="3.40.50.720">
    <property type="entry name" value="NAD(P)-binding Rossmann-like Domain"/>
    <property type="match status" value="1"/>
</dbReference>
<dbReference type="Pfam" id="PF02624">
    <property type="entry name" value="YcaO"/>
    <property type="match status" value="1"/>
</dbReference>
<name>A0A931B0Z1_9ACTN</name>
<protein>
    <submittedName>
        <fullName evidence="2">TOMM leader peptide-binding protein</fullName>
    </submittedName>
</protein>
<keyword evidence="3" id="KW-1185">Reference proteome</keyword>
<dbReference type="InterPro" id="IPR003776">
    <property type="entry name" value="YcaO-like_dom"/>
</dbReference>
<dbReference type="Gene3D" id="3.30.160.660">
    <property type="match status" value="1"/>
</dbReference>
<dbReference type="NCBIfam" id="TIGR03882">
    <property type="entry name" value="cyclo_dehyd_2"/>
    <property type="match status" value="1"/>
</dbReference>
<proteinExistence type="predicted"/>
<dbReference type="Gene3D" id="3.30.1330.230">
    <property type="match status" value="1"/>
</dbReference>
<feature type="domain" description="YcaO" evidence="1">
    <location>
        <begin position="419"/>
        <end position="807"/>
    </location>
</feature>
<dbReference type="Gene3D" id="3.30.40.250">
    <property type="match status" value="1"/>
</dbReference>
<dbReference type="PROSITE" id="PS51664">
    <property type="entry name" value="YCAO"/>
    <property type="match status" value="1"/>
</dbReference>
<dbReference type="Proteomes" id="UP000657385">
    <property type="component" value="Unassembled WGS sequence"/>
</dbReference>
<dbReference type="InterPro" id="IPR022291">
    <property type="entry name" value="Bacteriocin_synth_cyclodeHase"/>
</dbReference>
<reference evidence="2" key="1">
    <citation type="submission" date="2020-11" db="EMBL/GenBank/DDBJ databases">
        <title>Isolation and identification of active actinomycetes.</title>
        <authorList>
            <person name="Yu B."/>
        </authorList>
    </citation>
    <scope>NUCLEOTIDE SEQUENCE</scope>
    <source>
        <strain evidence="2">NEAU-YB345</strain>
    </source>
</reference>
<dbReference type="AlphaFoldDB" id="A0A931B0Z1"/>
<accession>A0A931B0Z1</accession>
<dbReference type="InterPro" id="IPR035985">
    <property type="entry name" value="Ubiquitin-activating_enz"/>
</dbReference>
<dbReference type="SUPFAM" id="SSF69572">
    <property type="entry name" value="Activating enzymes of the ubiquitin-like proteins"/>
    <property type="match status" value="1"/>
</dbReference>
<gene>
    <name evidence="2" type="ORF">I2501_10230</name>
</gene>
<dbReference type="Pfam" id="PF21084">
    <property type="entry name" value="WHD_DUF4423_like"/>
    <property type="match status" value="1"/>
</dbReference>
<organism evidence="2 3">
    <name type="scientific">Streptacidiphilus fuscans</name>
    <dbReference type="NCBI Taxonomy" id="2789292"/>
    <lineage>
        <taxon>Bacteria</taxon>
        <taxon>Bacillati</taxon>
        <taxon>Actinomycetota</taxon>
        <taxon>Actinomycetes</taxon>
        <taxon>Kitasatosporales</taxon>
        <taxon>Streptomycetaceae</taxon>
        <taxon>Streptacidiphilus</taxon>
    </lineage>
</organism>
<evidence type="ECO:0000313" key="2">
    <source>
        <dbReference type="EMBL" id="MBF9068409.1"/>
    </source>
</evidence>
<dbReference type="EMBL" id="JADPRT010000003">
    <property type="protein sequence ID" value="MBF9068409.1"/>
    <property type="molecule type" value="Genomic_DNA"/>
</dbReference>
<sequence>MEHRTLSLPSAAAGVGFKPHLRVETVPGEGVYLISAHGVTVLRGTLIATLAPLLDGSRDRERLLADAAALRPALDPERTDEVLTRLSRAGLLTDTAPPRRPLSSTSSTCDAAELAYWELAGLDGPKAARTVAAASVRLLCLGSTRRDEVLTALLAAGLTVLAEDASGEQSGTAAAAGAAAAAAAELTVVACDDYLDAGLARIDAEQRAAGRPWLLFKPSGPSCWIGPVLVPQQNACWHCMAHRLRLNRQPETRLQQLLGRSGPVPHPPSAHPAGAAAAVHLAALEAAKWLGGVRTPHQADLVTLDTTTLESRRHTVVRRPQCPCCGNPTLVADRVTAPVVPLSRPKVTLDGGDHRSASPQQVLDAYGHLVSPVTGAVRELRRDSRGPAFLNCYRAGDNPASVARDHAAVRAGLRTWSSGKGATPLHAKVSALCEALERHSGHYQGDEPVVRASLRELGPDALHPDVVQLFHPRQVVEWYAERNRPGAAARGVFNQLCDPVDEEEQLDWTPVWSLTEQRRRLLPTALLYYRAPQPPGRVVCQATSNGTAAGSSLEDAILQGFLELVERDSVALWWYNRLRRPAVDLAAYTDPWIAEHLTVHRDMGRTVWVLDLTADLGIPVFAAFSARADRTGDSAQAASPQAASPQDIVMGFGAHFDSRVALRRALSESNQMLPAVLDAKDGSGYGCDDPVTLDWFRNATTENQPYLLPDPAAPTRAPADFPYRPRADLRDDVLDVVELLRGHGLELLVLDQTRPDLGIPVAKVIVPGLRPFWARFAAGRLYDVPVRLGWLKAPTRYEDLNPIPFFL</sequence>
<evidence type="ECO:0000313" key="3">
    <source>
        <dbReference type="Proteomes" id="UP000657385"/>
    </source>
</evidence>
<dbReference type="NCBIfam" id="TIGR00702">
    <property type="entry name" value="YcaO-type kinase domain"/>
    <property type="match status" value="1"/>
</dbReference>
<comment type="caution">
    <text evidence="2">The sequence shown here is derived from an EMBL/GenBank/DDBJ whole genome shotgun (WGS) entry which is preliminary data.</text>
</comment>
<dbReference type="PANTHER" id="PTHR37809">
    <property type="entry name" value="RIBOSOMAL PROTEIN S12 METHYLTHIOTRANSFERASE ACCESSORY FACTOR YCAO"/>
    <property type="match status" value="1"/>
</dbReference>